<dbReference type="Proteomes" id="UP000691718">
    <property type="component" value="Unassembled WGS sequence"/>
</dbReference>
<organism evidence="1 2">
    <name type="scientific">Parnassius apollo</name>
    <name type="common">Apollo butterfly</name>
    <name type="synonym">Papilio apollo</name>
    <dbReference type="NCBI Taxonomy" id="110799"/>
    <lineage>
        <taxon>Eukaryota</taxon>
        <taxon>Metazoa</taxon>
        <taxon>Ecdysozoa</taxon>
        <taxon>Arthropoda</taxon>
        <taxon>Hexapoda</taxon>
        <taxon>Insecta</taxon>
        <taxon>Pterygota</taxon>
        <taxon>Neoptera</taxon>
        <taxon>Endopterygota</taxon>
        <taxon>Lepidoptera</taxon>
        <taxon>Glossata</taxon>
        <taxon>Ditrysia</taxon>
        <taxon>Papilionoidea</taxon>
        <taxon>Papilionidae</taxon>
        <taxon>Parnassiinae</taxon>
        <taxon>Parnassini</taxon>
        <taxon>Parnassius</taxon>
        <taxon>Parnassius</taxon>
    </lineage>
</organism>
<keyword evidence="2" id="KW-1185">Reference proteome</keyword>
<name>A0A8S3X958_PARAO</name>
<reference evidence="1" key="1">
    <citation type="submission" date="2021-04" db="EMBL/GenBank/DDBJ databases">
        <authorList>
            <person name="Tunstrom K."/>
        </authorList>
    </citation>
    <scope>NUCLEOTIDE SEQUENCE</scope>
</reference>
<protein>
    <submittedName>
        <fullName evidence="1">(apollo) hypothetical protein</fullName>
    </submittedName>
</protein>
<dbReference type="OrthoDB" id="7480326at2759"/>
<evidence type="ECO:0000313" key="1">
    <source>
        <dbReference type="EMBL" id="CAG5006097.1"/>
    </source>
</evidence>
<comment type="caution">
    <text evidence="1">The sequence shown here is derived from an EMBL/GenBank/DDBJ whole genome shotgun (WGS) entry which is preliminary data.</text>
</comment>
<dbReference type="AlphaFoldDB" id="A0A8S3X958"/>
<evidence type="ECO:0000313" key="2">
    <source>
        <dbReference type="Proteomes" id="UP000691718"/>
    </source>
</evidence>
<gene>
    <name evidence="1" type="ORF">PAPOLLO_LOCUS14697</name>
</gene>
<accession>A0A8S3X958</accession>
<dbReference type="EMBL" id="CAJQZP010000978">
    <property type="protein sequence ID" value="CAG5006097.1"/>
    <property type="molecule type" value="Genomic_DNA"/>
</dbReference>
<sequence>MAENSEAHCSYRQKYSRILQQAPANKILKVTDPSFEEEVYNLLALDRSDNEEAIEDFLISASELMRYHDSDEDEDQRQCQDMIQDQEVAEDESDSDRSDNAPLSDLLRCNYFYGKNKYKWAKTSPSFRVRTPQHNIISSRVG</sequence>
<proteinExistence type="predicted"/>